<evidence type="ECO:0000256" key="3">
    <source>
        <dbReference type="ARBA" id="ARBA00009587"/>
    </source>
</evidence>
<dbReference type="InterPro" id="IPR023213">
    <property type="entry name" value="CAT-like_dom_sf"/>
</dbReference>
<evidence type="ECO:0000256" key="1">
    <source>
        <dbReference type="ARBA" id="ARBA00004771"/>
    </source>
</evidence>
<comment type="caution">
    <text evidence="13">The sequence shown here is derived from an EMBL/GenBank/DDBJ whole genome shotgun (WGS) entry which is preliminary data.</text>
</comment>
<evidence type="ECO:0000256" key="7">
    <source>
        <dbReference type="ARBA" id="ARBA00022798"/>
    </source>
</evidence>
<evidence type="ECO:0000259" key="11">
    <source>
        <dbReference type="Pfam" id="PF03007"/>
    </source>
</evidence>
<dbReference type="EMBL" id="BMRB01000002">
    <property type="protein sequence ID" value="GGS28709.1"/>
    <property type="molecule type" value="Genomic_DNA"/>
</dbReference>
<comment type="pathway">
    <text evidence="1">Glycerolipid metabolism; triacylglycerol biosynthesis.</text>
</comment>
<dbReference type="RefSeq" id="WP_229786812.1">
    <property type="nucleotide sequence ID" value="NZ_BMRB01000002.1"/>
</dbReference>
<evidence type="ECO:0000256" key="2">
    <source>
        <dbReference type="ARBA" id="ARBA00005189"/>
    </source>
</evidence>
<organism evidence="13 14">
    <name type="scientific">Actinokineospora fastidiosa</name>
    <dbReference type="NCBI Taxonomy" id="1816"/>
    <lineage>
        <taxon>Bacteria</taxon>
        <taxon>Bacillati</taxon>
        <taxon>Actinomycetota</taxon>
        <taxon>Actinomycetes</taxon>
        <taxon>Pseudonocardiales</taxon>
        <taxon>Pseudonocardiaceae</taxon>
        <taxon>Actinokineospora</taxon>
    </lineage>
</organism>
<dbReference type="EC" id="2.3.1.20" evidence="4"/>
<comment type="catalytic activity">
    <reaction evidence="10">
        <text>an acyl-CoA + a 1,2-diacyl-sn-glycerol = a triacyl-sn-glycerol + CoA</text>
        <dbReference type="Rhea" id="RHEA:10868"/>
        <dbReference type="ChEBI" id="CHEBI:17815"/>
        <dbReference type="ChEBI" id="CHEBI:57287"/>
        <dbReference type="ChEBI" id="CHEBI:58342"/>
        <dbReference type="ChEBI" id="CHEBI:64615"/>
        <dbReference type="EC" id="2.3.1.20"/>
    </reaction>
</comment>
<dbReference type="AlphaFoldDB" id="A0A918LC21"/>
<dbReference type="GO" id="GO:0019432">
    <property type="term" value="P:triglyceride biosynthetic process"/>
    <property type="evidence" value="ECO:0007669"/>
    <property type="project" value="TreeGrafter"/>
</dbReference>
<comment type="pathway">
    <text evidence="2">Lipid metabolism.</text>
</comment>
<comment type="similarity">
    <text evidence="3">Belongs to the long-chain O-acyltransferase family.</text>
</comment>
<dbReference type="Pfam" id="PF03007">
    <property type="entry name" value="WS_DGAT_cat"/>
    <property type="match status" value="1"/>
</dbReference>
<dbReference type="GO" id="GO:0004144">
    <property type="term" value="F:diacylglycerol O-acyltransferase activity"/>
    <property type="evidence" value="ECO:0007669"/>
    <property type="project" value="UniProtKB-EC"/>
</dbReference>
<keyword evidence="5" id="KW-0444">Lipid biosynthesis</keyword>
<evidence type="ECO:0000256" key="5">
    <source>
        <dbReference type="ARBA" id="ARBA00022516"/>
    </source>
</evidence>
<evidence type="ECO:0000259" key="12">
    <source>
        <dbReference type="Pfam" id="PF06974"/>
    </source>
</evidence>
<keyword evidence="14" id="KW-1185">Reference proteome</keyword>
<dbReference type="GO" id="GO:0071731">
    <property type="term" value="P:response to nitric oxide"/>
    <property type="evidence" value="ECO:0007669"/>
    <property type="project" value="TreeGrafter"/>
</dbReference>
<dbReference type="GO" id="GO:0006071">
    <property type="term" value="P:glycerol metabolic process"/>
    <property type="evidence" value="ECO:0007669"/>
    <property type="project" value="UniProtKB-KW"/>
</dbReference>
<keyword evidence="7" id="KW-0319">Glycerol metabolism</keyword>
<evidence type="ECO:0000313" key="14">
    <source>
        <dbReference type="Proteomes" id="UP000660680"/>
    </source>
</evidence>
<keyword evidence="8" id="KW-0443">Lipid metabolism</keyword>
<evidence type="ECO:0000256" key="4">
    <source>
        <dbReference type="ARBA" id="ARBA00013244"/>
    </source>
</evidence>
<reference evidence="13" key="1">
    <citation type="journal article" date="2014" name="Int. J. Syst. Evol. Microbiol.">
        <title>Complete genome sequence of Corynebacterium casei LMG S-19264T (=DSM 44701T), isolated from a smear-ripened cheese.</title>
        <authorList>
            <consortium name="US DOE Joint Genome Institute (JGI-PGF)"/>
            <person name="Walter F."/>
            <person name="Albersmeier A."/>
            <person name="Kalinowski J."/>
            <person name="Ruckert C."/>
        </authorList>
    </citation>
    <scope>NUCLEOTIDE SEQUENCE</scope>
    <source>
        <strain evidence="13">JCM 3276</strain>
    </source>
</reference>
<dbReference type="InterPro" id="IPR009721">
    <property type="entry name" value="O-acyltransferase_WSD1_C"/>
</dbReference>
<name>A0A918LC21_9PSEU</name>
<dbReference type="GO" id="GO:0001666">
    <property type="term" value="P:response to hypoxia"/>
    <property type="evidence" value="ECO:0007669"/>
    <property type="project" value="TreeGrafter"/>
</dbReference>
<dbReference type="InterPro" id="IPR004255">
    <property type="entry name" value="O-acyltransferase_WSD1_N"/>
</dbReference>
<dbReference type="Gene3D" id="3.30.559.10">
    <property type="entry name" value="Chloramphenicol acetyltransferase-like domain"/>
    <property type="match status" value="1"/>
</dbReference>
<dbReference type="InterPro" id="IPR045034">
    <property type="entry name" value="O-acyltransferase_WSD1-like"/>
</dbReference>
<accession>A0A918LC21</accession>
<dbReference type="GO" id="GO:0005886">
    <property type="term" value="C:plasma membrane"/>
    <property type="evidence" value="ECO:0007669"/>
    <property type="project" value="TreeGrafter"/>
</dbReference>
<protein>
    <recommendedName>
        <fullName evidence="4">diacylglycerol O-acyltransferase</fullName>
        <ecNumber evidence="4">2.3.1.20</ecNumber>
    </recommendedName>
</protein>
<gene>
    <name evidence="13" type="ORF">GCM10010171_22290</name>
</gene>
<sequence>MAIDRLGPLDAAFLLLEDADPRATLAVAAVAVIDGPAPTPAELRAIVRPIAAAVPRARQRVRRAFADAYAPTWVDDPDFDPDTHVFRACVPRLGGDAELGATVAAIMARRLPRNRPLWECWAVEGLADGSWALVLKVHHCVADGMSGMRLYQDMFSSSPTSVPRRAQPGTGITDLVAQRIGGALSLASALVPTSPSTLIGPIGDRRRYRPVRLSLPDVRRVATTFATTVNDVLLAAVAGGLRTLLLHRGEPLDANAVRALVPVSTRAHAVDGAVDNQLSLMLPMLPVHLGDPVDLLSAVHRATASAKRQGTAAAGRSAVSLAAALPHPPLAWALRCLARLPQHNVVTVASGIPGPRHRMELFGRTVRALYPYVPIALRMRTAIGMLSYDDQVCVGITADHDTVPDVAVLAAGIEHTAGALRTAADGFAAVVGGRR</sequence>
<evidence type="ECO:0000256" key="8">
    <source>
        <dbReference type="ARBA" id="ARBA00023098"/>
    </source>
</evidence>
<dbReference type="SUPFAM" id="SSF52777">
    <property type="entry name" value="CoA-dependent acyltransferases"/>
    <property type="match status" value="2"/>
</dbReference>
<reference evidence="13" key="2">
    <citation type="submission" date="2020-09" db="EMBL/GenBank/DDBJ databases">
        <authorList>
            <person name="Sun Q."/>
            <person name="Ohkuma M."/>
        </authorList>
    </citation>
    <scope>NUCLEOTIDE SEQUENCE</scope>
    <source>
        <strain evidence="13">JCM 3276</strain>
    </source>
</reference>
<dbReference type="PANTHER" id="PTHR31650">
    <property type="entry name" value="O-ACYLTRANSFERASE (WSD1-LIKE) FAMILY PROTEIN"/>
    <property type="match status" value="1"/>
</dbReference>
<dbReference type="GO" id="GO:0051701">
    <property type="term" value="P:biological process involved in interaction with host"/>
    <property type="evidence" value="ECO:0007669"/>
    <property type="project" value="TreeGrafter"/>
</dbReference>
<dbReference type="PANTHER" id="PTHR31650:SF1">
    <property type="entry name" value="WAX ESTER SYNTHASE_DIACYLGLYCEROL ACYLTRANSFERASE 4-RELATED"/>
    <property type="match status" value="1"/>
</dbReference>
<dbReference type="Pfam" id="PF06974">
    <property type="entry name" value="WS_DGAT_C"/>
    <property type="match status" value="1"/>
</dbReference>
<feature type="domain" description="O-acyltransferase WSD1 C-terminal" evidence="12">
    <location>
        <begin position="276"/>
        <end position="415"/>
    </location>
</feature>
<evidence type="ECO:0000256" key="9">
    <source>
        <dbReference type="ARBA" id="ARBA00023315"/>
    </source>
</evidence>
<feature type="domain" description="O-acyltransferase WSD1-like N-terminal" evidence="11">
    <location>
        <begin position="6"/>
        <end position="198"/>
    </location>
</feature>
<evidence type="ECO:0000256" key="6">
    <source>
        <dbReference type="ARBA" id="ARBA00022679"/>
    </source>
</evidence>
<keyword evidence="6" id="KW-0808">Transferase</keyword>
<dbReference type="Proteomes" id="UP000660680">
    <property type="component" value="Unassembled WGS sequence"/>
</dbReference>
<proteinExistence type="inferred from homology"/>
<keyword evidence="9" id="KW-0012">Acyltransferase</keyword>
<evidence type="ECO:0000256" key="10">
    <source>
        <dbReference type="ARBA" id="ARBA00048109"/>
    </source>
</evidence>
<evidence type="ECO:0000313" key="13">
    <source>
        <dbReference type="EMBL" id="GGS28709.1"/>
    </source>
</evidence>